<evidence type="ECO:0000313" key="3">
    <source>
        <dbReference type="Proteomes" id="UP000236333"/>
    </source>
</evidence>
<sequence length="447" mass="45368">MLASRLLRGATYRQDMRSSWVGPWHTPDSGIHINAAPRQLSTVYDFSTPVLRGAAHCAPPQRVKCASQSMRPSVKAPRHLLLLPPQRHGSSLVGRRLAQQRPELRAQLLAVQQHPNHLRTAHRAVQRGRPQRGQARRARQAEGHEQLLQRPARHEAAQAGHEGEPERVEAAGEAPEEAAAGGPGEEEDAGARCEGARLAASAATLASASASAAAPRGGGRRAERVSCQAGAGRPKTSSSWCLAALRSTGHSGAQMASSSSPDAPASQRPGPGATSGPGVGLGAASHATRRRGTAADQRGGGARRQPASACSSINSCQSDSAPGCSPGAASSDASSGPGGPRGTPSTKHDQMYGTRSADGGGSGRMRAALQDTMARRRSGQGPGSLGGGAAATAASAADASASGPPSARGPAAAVAARPAEGPLPMLLLLYPSPSPPPPPVVEAFVTA</sequence>
<keyword evidence="3" id="KW-1185">Reference proteome</keyword>
<organism evidence="2 3">
    <name type="scientific">Tetrabaena socialis</name>
    <dbReference type="NCBI Taxonomy" id="47790"/>
    <lineage>
        <taxon>Eukaryota</taxon>
        <taxon>Viridiplantae</taxon>
        <taxon>Chlorophyta</taxon>
        <taxon>core chlorophytes</taxon>
        <taxon>Chlorophyceae</taxon>
        <taxon>CS clade</taxon>
        <taxon>Chlamydomonadales</taxon>
        <taxon>Tetrabaenaceae</taxon>
        <taxon>Tetrabaena</taxon>
    </lineage>
</organism>
<feature type="region of interest" description="Disordered" evidence="1">
    <location>
        <begin position="251"/>
        <end position="415"/>
    </location>
</feature>
<evidence type="ECO:0000313" key="2">
    <source>
        <dbReference type="EMBL" id="PNH08751.1"/>
    </source>
</evidence>
<reference evidence="2 3" key="1">
    <citation type="journal article" date="2017" name="Mol. Biol. Evol.">
        <title>The 4-celled Tetrabaena socialis nuclear genome reveals the essential components for genetic control of cell number at the origin of multicellularity in the volvocine lineage.</title>
        <authorList>
            <person name="Featherston J."/>
            <person name="Arakaki Y."/>
            <person name="Hanschen E.R."/>
            <person name="Ferris P.J."/>
            <person name="Michod R.E."/>
            <person name="Olson B.J.S.C."/>
            <person name="Nozaki H."/>
            <person name="Durand P.M."/>
        </authorList>
    </citation>
    <scope>NUCLEOTIDE SEQUENCE [LARGE SCALE GENOMIC DNA]</scope>
    <source>
        <strain evidence="2 3">NIES-571</strain>
    </source>
</reference>
<proteinExistence type="predicted"/>
<dbReference type="Proteomes" id="UP000236333">
    <property type="component" value="Unassembled WGS sequence"/>
</dbReference>
<comment type="caution">
    <text evidence="2">The sequence shown here is derived from an EMBL/GenBank/DDBJ whole genome shotgun (WGS) entry which is preliminary data.</text>
</comment>
<evidence type="ECO:0000256" key="1">
    <source>
        <dbReference type="SAM" id="MobiDB-lite"/>
    </source>
</evidence>
<accession>A0A2J8A8A9</accession>
<feature type="compositionally biased region" description="Low complexity" evidence="1">
    <location>
        <begin position="171"/>
        <end position="180"/>
    </location>
</feature>
<feature type="region of interest" description="Disordered" evidence="1">
    <location>
        <begin position="114"/>
        <end position="192"/>
    </location>
</feature>
<dbReference type="AlphaFoldDB" id="A0A2J8A8A9"/>
<feature type="compositionally biased region" description="Basic residues" evidence="1">
    <location>
        <begin position="116"/>
        <end position="138"/>
    </location>
</feature>
<name>A0A2J8A8A9_9CHLO</name>
<dbReference type="EMBL" id="PGGS01000117">
    <property type="protein sequence ID" value="PNH08751.1"/>
    <property type="molecule type" value="Genomic_DNA"/>
</dbReference>
<feature type="compositionally biased region" description="Low complexity" evidence="1">
    <location>
        <begin position="256"/>
        <end position="266"/>
    </location>
</feature>
<feature type="compositionally biased region" description="Low complexity" evidence="1">
    <location>
        <begin position="390"/>
        <end position="415"/>
    </location>
</feature>
<feature type="compositionally biased region" description="Basic and acidic residues" evidence="1">
    <location>
        <begin position="139"/>
        <end position="170"/>
    </location>
</feature>
<feature type="compositionally biased region" description="Gly residues" evidence="1">
    <location>
        <begin position="380"/>
        <end position="389"/>
    </location>
</feature>
<gene>
    <name evidence="2" type="ORF">TSOC_004672</name>
</gene>
<feature type="compositionally biased region" description="Low complexity" evidence="1">
    <location>
        <begin position="318"/>
        <end position="335"/>
    </location>
</feature>
<protein>
    <submittedName>
        <fullName evidence="2">Uncharacterized protein</fullName>
    </submittedName>
</protein>
<feature type="region of interest" description="Disordered" evidence="1">
    <location>
        <begin position="209"/>
        <end position="238"/>
    </location>
</feature>
<feature type="compositionally biased region" description="Polar residues" evidence="1">
    <location>
        <begin position="308"/>
        <end position="317"/>
    </location>
</feature>